<dbReference type="EC" id="2.7.13.3" evidence="2"/>
<evidence type="ECO:0000259" key="5">
    <source>
        <dbReference type="PROSITE" id="PS50109"/>
    </source>
</evidence>
<dbReference type="SMART" id="SM00388">
    <property type="entry name" value="HisKA"/>
    <property type="match status" value="1"/>
</dbReference>
<dbReference type="SUPFAM" id="SSF52172">
    <property type="entry name" value="CheY-like"/>
    <property type="match status" value="2"/>
</dbReference>
<evidence type="ECO:0000256" key="3">
    <source>
        <dbReference type="ARBA" id="ARBA00022553"/>
    </source>
</evidence>
<dbReference type="InterPro" id="IPR004358">
    <property type="entry name" value="Sig_transdc_His_kin-like_C"/>
</dbReference>
<dbReference type="RefSeq" id="WP_167126430.1">
    <property type="nucleotide sequence ID" value="NZ_JAAQQR010000004.1"/>
</dbReference>
<dbReference type="SMART" id="SM00448">
    <property type="entry name" value="REC"/>
    <property type="match status" value="2"/>
</dbReference>
<dbReference type="SUPFAM" id="SSF47384">
    <property type="entry name" value="Homodimeric domain of signal transducing histidine kinase"/>
    <property type="match status" value="1"/>
</dbReference>
<dbReference type="SUPFAM" id="SSF55874">
    <property type="entry name" value="ATPase domain of HSP90 chaperone/DNA topoisomerase II/histidine kinase"/>
    <property type="match status" value="1"/>
</dbReference>
<evidence type="ECO:0000313" key="7">
    <source>
        <dbReference type="EMBL" id="NID05607.1"/>
    </source>
</evidence>
<dbReference type="Gene3D" id="1.10.287.130">
    <property type="match status" value="1"/>
</dbReference>
<dbReference type="InterPro" id="IPR005467">
    <property type="entry name" value="His_kinase_dom"/>
</dbReference>
<feature type="domain" description="Response regulatory" evidence="6">
    <location>
        <begin position="528"/>
        <end position="643"/>
    </location>
</feature>
<evidence type="ECO:0000313" key="8">
    <source>
        <dbReference type="Proteomes" id="UP001429601"/>
    </source>
</evidence>
<dbReference type="Pfam" id="PF00072">
    <property type="entry name" value="Response_reg"/>
    <property type="match status" value="2"/>
</dbReference>
<feature type="modified residue" description="4-aspartylphosphate" evidence="4">
    <location>
        <position position="578"/>
    </location>
</feature>
<dbReference type="SUPFAM" id="SSF55785">
    <property type="entry name" value="PYP-like sensor domain (PAS domain)"/>
    <property type="match status" value="1"/>
</dbReference>
<evidence type="ECO:0000259" key="6">
    <source>
        <dbReference type="PROSITE" id="PS50110"/>
    </source>
</evidence>
<dbReference type="CDD" id="cd00082">
    <property type="entry name" value="HisKA"/>
    <property type="match status" value="1"/>
</dbReference>
<dbReference type="PRINTS" id="PR00344">
    <property type="entry name" value="BCTRLSENSOR"/>
</dbReference>
<sequence>MPRNSRLLIVDDNAATRYAMRRTVERHGYEAVEAGTGADGLHELATREFAALILDVNLPDMSGFDVVRRLRESPETMLLPVVHVSAASIDTGDLITGLDNGADAYLIHPVDPDVLLATLRTLIRVRNAEDALRAAEARFREIFTNIAAPIAVVDGQLRILDSNAAFDRLLEDAGHEGDLAPCFEPGQDGDLEQMRCNLATKQRWRGILCMRSRNGTRETEWRVTPYRDEAGLVFVEDVTEQRRRERDQLQRIDSAHNRLAIEIAERERTESQLLQAQKMDALGKLTGGIAHDFNNLLTSIITGIDLINRQLESGQPEKLQRFADAALGSARRAASLTHRLLAFARQQPLDAKATDVNQSIRSLDDMLRRTLGERIVLEFDLEPMPVVADVDANQLENAVINLVINARDAMSDGGVIRVRTRRQHIERDPSLADGDYVKLTVSDNGSGIDASFLEKVFEPFFTTKPLGQGTGLGLSMIYGFARQSGGDARIRSTVGRGTDVSILLPASEREVETDLPPQESISGGRGERILLVEDTDSLRQLVAEVLTEAGYVCTATGDTHQALRMLRGDDPVDLLLTDIGMPGMDGRELAEAARAWRPTLPVLFMTGYAENAMERSRFLARGTDMISKPFEIDMLLGRIRAMLD</sequence>
<dbReference type="Gene3D" id="3.30.450.20">
    <property type="entry name" value="PAS domain"/>
    <property type="match status" value="1"/>
</dbReference>
<protein>
    <recommendedName>
        <fullName evidence="2">histidine kinase</fullName>
        <ecNumber evidence="2">2.7.13.3</ecNumber>
    </recommendedName>
</protein>
<dbReference type="EMBL" id="JAAQQR010000004">
    <property type="protein sequence ID" value="NID05607.1"/>
    <property type="molecule type" value="Genomic_DNA"/>
</dbReference>
<organism evidence="7 8">
    <name type="scientific">Luteibacter jiangsuensis</name>
    <dbReference type="NCBI Taxonomy" id="637577"/>
    <lineage>
        <taxon>Bacteria</taxon>
        <taxon>Pseudomonadati</taxon>
        <taxon>Pseudomonadota</taxon>
        <taxon>Gammaproteobacteria</taxon>
        <taxon>Lysobacterales</taxon>
        <taxon>Rhodanobacteraceae</taxon>
        <taxon>Luteibacter</taxon>
    </lineage>
</organism>
<dbReference type="InterPro" id="IPR003594">
    <property type="entry name" value="HATPase_dom"/>
</dbReference>
<comment type="caution">
    <text evidence="7">The sequence shown here is derived from an EMBL/GenBank/DDBJ whole genome shotgun (WGS) entry which is preliminary data.</text>
</comment>
<dbReference type="InterPro" id="IPR035965">
    <property type="entry name" value="PAS-like_dom_sf"/>
</dbReference>
<accession>A0ABX0Q7M1</accession>
<dbReference type="PROSITE" id="PS50109">
    <property type="entry name" value="HIS_KIN"/>
    <property type="match status" value="1"/>
</dbReference>
<dbReference type="SMART" id="SM00387">
    <property type="entry name" value="HATPase_c"/>
    <property type="match status" value="1"/>
</dbReference>
<dbReference type="Pfam" id="PF02518">
    <property type="entry name" value="HATPase_c"/>
    <property type="match status" value="1"/>
</dbReference>
<dbReference type="Gene3D" id="3.40.50.2300">
    <property type="match status" value="2"/>
</dbReference>
<proteinExistence type="predicted"/>
<evidence type="ECO:0000256" key="1">
    <source>
        <dbReference type="ARBA" id="ARBA00000085"/>
    </source>
</evidence>
<dbReference type="Pfam" id="PF08448">
    <property type="entry name" value="PAS_4"/>
    <property type="match status" value="1"/>
</dbReference>
<evidence type="ECO:0000256" key="4">
    <source>
        <dbReference type="PROSITE-ProRule" id="PRU00169"/>
    </source>
</evidence>
<keyword evidence="8" id="KW-1185">Reference proteome</keyword>
<name>A0ABX0Q7M1_9GAMM</name>
<dbReference type="InterPro" id="IPR036890">
    <property type="entry name" value="HATPase_C_sf"/>
</dbReference>
<gene>
    <name evidence="7" type="ORF">HBF26_11970</name>
</gene>
<feature type="domain" description="Response regulatory" evidence="6">
    <location>
        <begin position="6"/>
        <end position="123"/>
    </location>
</feature>
<dbReference type="InterPro" id="IPR011006">
    <property type="entry name" value="CheY-like_superfamily"/>
</dbReference>
<evidence type="ECO:0000256" key="2">
    <source>
        <dbReference type="ARBA" id="ARBA00012438"/>
    </source>
</evidence>
<dbReference type="PANTHER" id="PTHR43065">
    <property type="entry name" value="SENSOR HISTIDINE KINASE"/>
    <property type="match status" value="1"/>
</dbReference>
<dbReference type="InterPro" id="IPR003661">
    <property type="entry name" value="HisK_dim/P_dom"/>
</dbReference>
<dbReference type="Gene3D" id="3.30.565.10">
    <property type="entry name" value="Histidine kinase-like ATPase, C-terminal domain"/>
    <property type="match status" value="1"/>
</dbReference>
<reference evidence="7 8" key="1">
    <citation type="journal article" date="2011" name="Curr. Microbiol.">
        <title>Luteibacter jiangsuensis sp. nov.: a methamidophos-degrading bacterium isolated from a methamidophos-manufacturing factory.</title>
        <authorList>
            <person name="Wang L."/>
            <person name="Wang G.L."/>
            <person name="Li S.P."/>
            <person name="Jiang J.D."/>
        </authorList>
    </citation>
    <scope>NUCLEOTIDE SEQUENCE [LARGE SCALE GENOMIC DNA]</scope>
    <source>
        <strain evidence="7 8">CGMCC 1.10133</strain>
    </source>
</reference>
<dbReference type="Proteomes" id="UP001429601">
    <property type="component" value="Unassembled WGS sequence"/>
</dbReference>
<dbReference type="PROSITE" id="PS50110">
    <property type="entry name" value="RESPONSE_REGULATORY"/>
    <property type="match status" value="2"/>
</dbReference>
<dbReference type="InterPro" id="IPR013656">
    <property type="entry name" value="PAS_4"/>
</dbReference>
<comment type="catalytic activity">
    <reaction evidence="1">
        <text>ATP + protein L-histidine = ADP + protein N-phospho-L-histidine.</text>
        <dbReference type="EC" id="2.7.13.3"/>
    </reaction>
</comment>
<feature type="domain" description="Histidine kinase" evidence="5">
    <location>
        <begin position="288"/>
        <end position="508"/>
    </location>
</feature>
<feature type="modified residue" description="4-aspartylphosphate" evidence="4">
    <location>
        <position position="55"/>
    </location>
</feature>
<dbReference type="InterPro" id="IPR001789">
    <property type="entry name" value="Sig_transdc_resp-reg_receiver"/>
</dbReference>
<dbReference type="Pfam" id="PF00512">
    <property type="entry name" value="HisKA"/>
    <property type="match status" value="1"/>
</dbReference>
<dbReference type="PANTHER" id="PTHR43065:SF42">
    <property type="entry name" value="TWO-COMPONENT SENSOR PPRA"/>
    <property type="match status" value="1"/>
</dbReference>
<dbReference type="InterPro" id="IPR036097">
    <property type="entry name" value="HisK_dim/P_sf"/>
</dbReference>
<keyword evidence="3 4" id="KW-0597">Phosphoprotein</keyword>